<sequence length="265" mass="29886">MKYDHRHAPSGSHSHEFLRFPHDPPHLLLELLPRLPPLLRGIHIRRRLVVRVRQHRDDAQQDRLHRVHRRPPLARQLVPVRVVPGGVQDRDAHAPVRVHIRVPHLRREPHRRRAVGVIRRKAHDGVEETPLVQRLRRPDNGHVPLEHAAVVHQPRAEPVHGIPRQILQLLAQQQTRLVVPHGRRPDAHAPTLGKPSALLPLADPLPPLGSPNCGAEWNPQQQQQPLRDSAREPCEGEMACGSTRCGFGCGSAWEGEGEGDGCRVT</sequence>
<name>A0A8T0IW88_CERPU</name>
<gene>
    <name evidence="2" type="ORF">KC19_2G130100</name>
</gene>
<reference evidence="2" key="1">
    <citation type="submission" date="2020-06" db="EMBL/GenBank/DDBJ databases">
        <title>WGS assembly of Ceratodon purpureus strain R40.</title>
        <authorList>
            <person name="Carey S.B."/>
            <person name="Jenkins J."/>
            <person name="Shu S."/>
            <person name="Lovell J.T."/>
            <person name="Sreedasyam A."/>
            <person name="Maumus F."/>
            <person name="Tiley G.P."/>
            <person name="Fernandez-Pozo N."/>
            <person name="Barry K."/>
            <person name="Chen C."/>
            <person name="Wang M."/>
            <person name="Lipzen A."/>
            <person name="Daum C."/>
            <person name="Saski C.A."/>
            <person name="Payton A.C."/>
            <person name="Mcbreen J.C."/>
            <person name="Conrad R.E."/>
            <person name="Kollar L.M."/>
            <person name="Olsson S."/>
            <person name="Huttunen S."/>
            <person name="Landis J.B."/>
            <person name="Wickett N.J."/>
            <person name="Johnson M.G."/>
            <person name="Rensing S.A."/>
            <person name="Grimwood J."/>
            <person name="Schmutz J."/>
            <person name="Mcdaniel S.F."/>
        </authorList>
    </citation>
    <scope>NUCLEOTIDE SEQUENCE</scope>
    <source>
        <strain evidence="2">R40</strain>
    </source>
</reference>
<accession>A0A8T0IW88</accession>
<evidence type="ECO:0000313" key="2">
    <source>
        <dbReference type="EMBL" id="KAG0586948.1"/>
    </source>
</evidence>
<keyword evidence="3" id="KW-1185">Reference proteome</keyword>
<proteinExistence type="predicted"/>
<feature type="region of interest" description="Disordered" evidence="1">
    <location>
        <begin position="182"/>
        <end position="230"/>
    </location>
</feature>
<organism evidence="2 3">
    <name type="scientific">Ceratodon purpureus</name>
    <name type="common">Fire moss</name>
    <name type="synonym">Dicranum purpureum</name>
    <dbReference type="NCBI Taxonomy" id="3225"/>
    <lineage>
        <taxon>Eukaryota</taxon>
        <taxon>Viridiplantae</taxon>
        <taxon>Streptophyta</taxon>
        <taxon>Embryophyta</taxon>
        <taxon>Bryophyta</taxon>
        <taxon>Bryophytina</taxon>
        <taxon>Bryopsida</taxon>
        <taxon>Dicranidae</taxon>
        <taxon>Pseudoditrichales</taxon>
        <taxon>Ditrichaceae</taxon>
        <taxon>Ceratodon</taxon>
    </lineage>
</organism>
<dbReference type="AlphaFoldDB" id="A0A8T0IW88"/>
<dbReference type="Proteomes" id="UP000822688">
    <property type="component" value="Chromosome 2"/>
</dbReference>
<comment type="caution">
    <text evidence="2">The sequence shown here is derived from an EMBL/GenBank/DDBJ whole genome shotgun (WGS) entry which is preliminary data.</text>
</comment>
<evidence type="ECO:0000256" key="1">
    <source>
        <dbReference type="SAM" id="MobiDB-lite"/>
    </source>
</evidence>
<dbReference type="EMBL" id="CM026422">
    <property type="protein sequence ID" value="KAG0586948.1"/>
    <property type="molecule type" value="Genomic_DNA"/>
</dbReference>
<protein>
    <submittedName>
        <fullName evidence="2">Uncharacterized protein</fullName>
    </submittedName>
</protein>
<evidence type="ECO:0000313" key="3">
    <source>
        <dbReference type="Proteomes" id="UP000822688"/>
    </source>
</evidence>